<accession>A0A093BRK1</accession>
<dbReference type="PANTHER" id="PTHR24100:SF130">
    <property type="entry name" value="BUTYROPHILIN-LIKE PROTEIN 9"/>
    <property type="match status" value="1"/>
</dbReference>
<dbReference type="InterPro" id="IPR003599">
    <property type="entry name" value="Ig_sub"/>
</dbReference>
<dbReference type="Proteomes" id="UP000031515">
    <property type="component" value="Unassembled WGS sequence"/>
</dbReference>
<dbReference type="GO" id="GO:0050863">
    <property type="term" value="P:regulation of T cell activation"/>
    <property type="evidence" value="ECO:0007669"/>
    <property type="project" value="UniProtKB-ARBA"/>
</dbReference>
<dbReference type="AlphaFoldDB" id="A0A093BRK1"/>
<keyword evidence="6" id="KW-0393">Immunoglobulin domain</keyword>
<keyword evidence="4" id="KW-1015">Disulfide bond</keyword>
<keyword evidence="5" id="KW-0325">Glycoprotein</keyword>
<comment type="subcellular location">
    <subcellularLocation>
        <location evidence="1">Membrane</location>
    </subcellularLocation>
</comment>
<dbReference type="GO" id="GO:0009897">
    <property type="term" value="C:external side of plasma membrane"/>
    <property type="evidence" value="ECO:0007669"/>
    <property type="project" value="TreeGrafter"/>
</dbReference>
<evidence type="ECO:0000256" key="4">
    <source>
        <dbReference type="ARBA" id="ARBA00023157"/>
    </source>
</evidence>
<feature type="domain" description="Ig-like" evidence="8">
    <location>
        <begin position="11"/>
        <end position="128"/>
    </location>
</feature>
<dbReference type="Gene3D" id="2.60.40.10">
    <property type="entry name" value="Immunoglobulins"/>
    <property type="match status" value="1"/>
</dbReference>
<evidence type="ECO:0000256" key="5">
    <source>
        <dbReference type="ARBA" id="ARBA00023180"/>
    </source>
</evidence>
<evidence type="ECO:0000259" key="8">
    <source>
        <dbReference type="PROSITE" id="PS50835"/>
    </source>
</evidence>
<dbReference type="SUPFAM" id="SSF48726">
    <property type="entry name" value="Immunoglobulin"/>
    <property type="match status" value="1"/>
</dbReference>
<reference evidence="9 10" key="1">
    <citation type="submission" date="2013-08" db="EMBL/GenBank/DDBJ databases">
        <title>Genome evolution of avian class.</title>
        <authorList>
            <person name="Zhang G."/>
            <person name="Li C."/>
        </authorList>
    </citation>
    <scope>NUCLEOTIDE SEQUENCE [LARGE SCALE GENOMIC DNA]</scope>
    <source>
        <strain evidence="9">M959</strain>
    </source>
</reference>
<dbReference type="InterPro" id="IPR050504">
    <property type="entry name" value="IgSF_BTN/MOG"/>
</dbReference>
<evidence type="ECO:0000256" key="3">
    <source>
        <dbReference type="ARBA" id="ARBA00023136"/>
    </source>
</evidence>
<dbReference type="Pfam" id="PF07686">
    <property type="entry name" value="V-set"/>
    <property type="match status" value="1"/>
</dbReference>
<evidence type="ECO:0000256" key="7">
    <source>
        <dbReference type="SAM" id="SignalP"/>
    </source>
</evidence>
<dbReference type="PROSITE" id="PS50835">
    <property type="entry name" value="IG_LIKE"/>
    <property type="match status" value="1"/>
</dbReference>
<dbReference type="SMART" id="SM00409">
    <property type="entry name" value="IG"/>
    <property type="match status" value="1"/>
</dbReference>
<organism evidence="9 10">
    <name type="scientific">Chaetura pelagica</name>
    <name type="common">Chimney swift</name>
    <name type="synonym">Hirundo pelagica</name>
    <dbReference type="NCBI Taxonomy" id="8897"/>
    <lineage>
        <taxon>Eukaryota</taxon>
        <taxon>Metazoa</taxon>
        <taxon>Chordata</taxon>
        <taxon>Craniata</taxon>
        <taxon>Vertebrata</taxon>
        <taxon>Euteleostomi</taxon>
        <taxon>Archelosauria</taxon>
        <taxon>Archosauria</taxon>
        <taxon>Dinosauria</taxon>
        <taxon>Saurischia</taxon>
        <taxon>Theropoda</taxon>
        <taxon>Coelurosauria</taxon>
        <taxon>Aves</taxon>
        <taxon>Neognathae</taxon>
        <taxon>Neoaves</taxon>
        <taxon>Strisores</taxon>
        <taxon>Apodiformes</taxon>
        <taxon>Apodidae</taxon>
        <taxon>Apodinae</taxon>
        <taxon>Chaetura</taxon>
    </lineage>
</organism>
<evidence type="ECO:0000256" key="1">
    <source>
        <dbReference type="ARBA" id="ARBA00004370"/>
    </source>
</evidence>
<name>A0A093BRK1_CHAPE</name>
<evidence type="ECO:0000313" key="9">
    <source>
        <dbReference type="EMBL" id="KFU92726.1"/>
    </source>
</evidence>
<dbReference type="InterPro" id="IPR013106">
    <property type="entry name" value="Ig_V-set"/>
</dbReference>
<evidence type="ECO:0000256" key="2">
    <source>
        <dbReference type="ARBA" id="ARBA00022729"/>
    </source>
</evidence>
<dbReference type="GO" id="GO:0050852">
    <property type="term" value="P:T cell receptor signaling pathway"/>
    <property type="evidence" value="ECO:0007669"/>
    <property type="project" value="TreeGrafter"/>
</dbReference>
<proteinExistence type="predicted"/>
<dbReference type="InterPro" id="IPR013783">
    <property type="entry name" value="Ig-like_fold"/>
</dbReference>
<dbReference type="InterPro" id="IPR007110">
    <property type="entry name" value="Ig-like_dom"/>
</dbReference>
<keyword evidence="10" id="KW-1185">Reference proteome</keyword>
<gene>
    <name evidence="9" type="ORF">M959_12113</name>
</gene>
<dbReference type="InterPro" id="IPR036179">
    <property type="entry name" value="Ig-like_dom_sf"/>
</dbReference>
<keyword evidence="2 7" id="KW-0732">Signal</keyword>
<sequence length="146" mass="16533">MGSRWQQATTPRVIIFLQVVQLVTGQYKIIPPDKPVLGILGRGVILPCLLKAKIIPARVTIQWTFTGSSKNTDVATFDRRKSLQNPVLEDEAYQGRTDFFQSEFHRGNLSLHLKNVTFSDQGKYTCGVFFDNWYDEVVVELLVAGE</sequence>
<reference evidence="10" key="2">
    <citation type="journal article" date="2014" name="Science">
        <title>Comparative genomics reveals insights into avian genome evolution and adaptation.</title>
        <authorList>
            <consortium name="Avian Genome Consortium"/>
            <person name="Zhang G."/>
            <person name="Li C."/>
            <person name="Li Q."/>
            <person name="Li B."/>
            <person name="Larkin D.M."/>
            <person name="Lee C."/>
            <person name="Storz J.F."/>
            <person name="Antunes A."/>
            <person name="Greenwold M.J."/>
            <person name="Meredith R.W."/>
            <person name="Odeen A."/>
            <person name="Cui J."/>
            <person name="Zhou Q."/>
            <person name="Xu L."/>
            <person name="Pan H."/>
            <person name="Wang Z."/>
            <person name="Jin L."/>
            <person name="Zhang P."/>
            <person name="Hu H."/>
            <person name="Yang W."/>
            <person name="Hu J."/>
            <person name="Xiao J."/>
            <person name="Yang Z."/>
            <person name="Liu Y."/>
            <person name="Xie Q."/>
            <person name="Yu H."/>
            <person name="Lian J."/>
            <person name="Wen P."/>
            <person name="Zhang F."/>
            <person name="Li H."/>
            <person name="Zeng Y."/>
            <person name="Xiong Z."/>
            <person name="Liu S."/>
            <person name="Zhou L."/>
            <person name="Huang Z."/>
            <person name="An N."/>
            <person name="Wang J."/>
            <person name="Zheng Q."/>
            <person name="Xiong Y."/>
            <person name="Wang G."/>
            <person name="Wang B."/>
            <person name="Wang J."/>
            <person name="Fan Y."/>
            <person name="da Fonseca R.R."/>
            <person name="Alfaro-Nunez A."/>
            <person name="Schubert M."/>
            <person name="Orlando L."/>
            <person name="Mourier T."/>
            <person name="Howard J.T."/>
            <person name="Ganapathy G."/>
            <person name="Pfenning A."/>
            <person name="Whitney O."/>
            <person name="Rivas M.V."/>
            <person name="Hara E."/>
            <person name="Smith J."/>
            <person name="Farre M."/>
            <person name="Narayan J."/>
            <person name="Slavov G."/>
            <person name="Romanov M.N."/>
            <person name="Borges R."/>
            <person name="Machado J.P."/>
            <person name="Khan I."/>
            <person name="Springer M.S."/>
            <person name="Gatesy J."/>
            <person name="Hoffmann F.G."/>
            <person name="Opazo J.C."/>
            <person name="Hastad O."/>
            <person name="Sawyer R.H."/>
            <person name="Kim H."/>
            <person name="Kim K.W."/>
            <person name="Kim H.J."/>
            <person name="Cho S."/>
            <person name="Li N."/>
            <person name="Huang Y."/>
            <person name="Bruford M.W."/>
            <person name="Zhan X."/>
            <person name="Dixon A."/>
            <person name="Bertelsen M.F."/>
            <person name="Derryberry E."/>
            <person name="Warren W."/>
            <person name="Wilson R.K."/>
            <person name="Li S."/>
            <person name="Ray D.A."/>
            <person name="Green R.E."/>
            <person name="O'Brien S.J."/>
            <person name="Griffin D."/>
            <person name="Johnson W.E."/>
            <person name="Haussler D."/>
            <person name="Ryder O.A."/>
            <person name="Willerslev E."/>
            <person name="Graves G.R."/>
            <person name="Alstrom P."/>
            <person name="Fjeldsa J."/>
            <person name="Mindell D.P."/>
            <person name="Edwards S.V."/>
            <person name="Braun E.L."/>
            <person name="Rahbek C."/>
            <person name="Burt D.W."/>
            <person name="Houde P."/>
            <person name="Zhang Y."/>
            <person name="Yang H."/>
            <person name="Wang J."/>
            <person name="Jarvis E.D."/>
            <person name="Gilbert M.T."/>
            <person name="Wang J."/>
        </authorList>
    </citation>
    <scope>NUCLEOTIDE SEQUENCE [LARGE SCALE GENOMIC DNA]</scope>
</reference>
<dbReference type="EMBL" id="KN126799">
    <property type="protein sequence ID" value="KFU92726.1"/>
    <property type="molecule type" value="Genomic_DNA"/>
</dbReference>
<feature type="non-terminal residue" evidence="9">
    <location>
        <position position="146"/>
    </location>
</feature>
<dbReference type="GO" id="GO:1903037">
    <property type="term" value="P:regulation of leukocyte cell-cell adhesion"/>
    <property type="evidence" value="ECO:0007669"/>
    <property type="project" value="UniProtKB-ARBA"/>
</dbReference>
<protein>
    <submittedName>
        <fullName evidence="9">Butyrophilin subfamily 2 member A2</fullName>
    </submittedName>
</protein>
<feature type="signal peptide" evidence="7">
    <location>
        <begin position="1"/>
        <end position="25"/>
    </location>
</feature>
<keyword evidence="3" id="KW-0472">Membrane</keyword>
<dbReference type="GO" id="GO:0005102">
    <property type="term" value="F:signaling receptor binding"/>
    <property type="evidence" value="ECO:0007669"/>
    <property type="project" value="TreeGrafter"/>
</dbReference>
<dbReference type="FunFam" id="2.60.40.10:FF:000142">
    <property type="entry name" value="V-set domain-containing T-cell activation inhibitor 1"/>
    <property type="match status" value="1"/>
</dbReference>
<dbReference type="GO" id="GO:0001817">
    <property type="term" value="P:regulation of cytokine production"/>
    <property type="evidence" value="ECO:0007669"/>
    <property type="project" value="TreeGrafter"/>
</dbReference>
<dbReference type="PANTHER" id="PTHR24100">
    <property type="entry name" value="BUTYROPHILIN"/>
    <property type="match status" value="1"/>
</dbReference>
<evidence type="ECO:0000313" key="10">
    <source>
        <dbReference type="Proteomes" id="UP000031515"/>
    </source>
</evidence>
<feature type="chain" id="PRO_5001884627" evidence="7">
    <location>
        <begin position="26"/>
        <end position="146"/>
    </location>
</feature>
<evidence type="ECO:0000256" key="6">
    <source>
        <dbReference type="ARBA" id="ARBA00023319"/>
    </source>
</evidence>